<gene>
    <name evidence="2" type="ORF">HQ35_10215</name>
    <name evidence="3" type="ORF">SAMN02745205_01000</name>
</gene>
<organism evidence="2 4">
    <name type="scientific">Porphyromonas cangingivalis</name>
    <dbReference type="NCBI Taxonomy" id="36874"/>
    <lineage>
        <taxon>Bacteria</taxon>
        <taxon>Pseudomonadati</taxon>
        <taxon>Bacteroidota</taxon>
        <taxon>Bacteroidia</taxon>
        <taxon>Bacteroidales</taxon>
        <taxon>Porphyromonadaceae</taxon>
        <taxon>Porphyromonas</taxon>
    </lineage>
</organism>
<evidence type="ECO:0000313" key="3">
    <source>
        <dbReference type="EMBL" id="SJZ48989.1"/>
    </source>
</evidence>
<evidence type="ECO:0008006" key="6">
    <source>
        <dbReference type="Google" id="ProtNLM"/>
    </source>
</evidence>
<reference evidence="3 5" key="2">
    <citation type="submission" date="2017-02" db="EMBL/GenBank/DDBJ databases">
        <authorList>
            <person name="Peterson S.W."/>
        </authorList>
    </citation>
    <scope>NUCLEOTIDE SEQUENCE [LARGE SCALE GENOMIC DNA]</scope>
    <source>
        <strain evidence="3 5">ATCC 700135</strain>
    </source>
</reference>
<dbReference type="Proteomes" id="UP000030125">
    <property type="component" value="Unassembled WGS sequence"/>
</dbReference>
<accession>A0A099WU96</accession>
<name>A0A099WU96_PORCN</name>
<protein>
    <recommendedName>
        <fullName evidence="6">Lipoprotein</fullName>
    </recommendedName>
</protein>
<proteinExistence type="predicted"/>
<dbReference type="EMBL" id="JQJD01000060">
    <property type="protein sequence ID" value="KGN78573.1"/>
    <property type="molecule type" value="Genomic_DNA"/>
</dbReference>
<dbReference type="STRING" id="36874.HQ34_07730"/>
<feature type="chain" id="PRO_5014506412" description="Lipoprotein" evidence="1">
    <location>
        <begin position="20"/>
        <end position="127"/>
    </location>
</feature>
<reference evidence="2 4" key="1">
    <citation type="submission" date="2014-08" db="EMBL/GenBank/DDBJ databases">
        <title>Porphyromonas cangingivalis strain:COT-109_OH1386 Genome sequencing.</title>
        <authorList>
            <person name="Wallis C."/>
            <person name="Deusch O."/>
            <person name="O'Flynn C."/>
            <person name="Davis I."/>
            <person name="Jospin G."/>
            <person name="Darling A.E."/>
            <person name="Coil D.A."/>
            <person name="Alexiev A."/>
            <person name="Horsfall A."/>
            <person name="Kirkwood N."/>
            <person name="Harris S."/>
            <person name="Eisen J.A."/>
        </authorList>
    </citation>
    <scope>NUCLEOTIDE SEQUENCE [LARGE SCALE GENOMIC DNA]</scope>
    <source>
        <strain evidence="4">COT-109 OH1386</strain>
        <strain evidence="2">COT-109_OH1386</strain>
    </source>
</reference>
<feature type="signal peptide" evidence="1">
    <location>
        <begin position="1"/>
        <end position="19"/>
    </location>
</feature>
<dbReference type="PROSITE" id="PS51257">
    <property type="entry name" value="PROKAR_LIPOPROTEIN"/>
    <property type="match status" value="1"/>
</dbReference>
<evidence type="ECO:0000313" key="5">
    <source>
        <dbReference type="Proteomes" id="UP000189956"/>
    </source>
</evidence>
<evidence type="ECO:0000256" key="1">
    <source>
        <dbReference type="SAM" id="SignalP"/>
    </source>
</evidence>
<keyword evidence="1" id="KW-0732">Signal</keyword>
<dbReference type="RefSeq" id="WP_025837436.1">
    <property type="nucleotide sequence ID" value="NZ_CALTZT010000021.1"/>
</dbReference>
<dbReference type="Proteomes" id="UP000189956">
    <property type="component" value="Unassembled WGS sequence"/>
</dbReference>
<sequence>MKKHIITTLLVMLCAVALSSCGSSRRVQDPRLELRLENVRPGMSFRDVMMSPYIKYDVFDTEFEMQSDSVLIDRLIFRRDTSGRDGVIGINWTKLIFRNGILVQKISRFEALPARPTNHRDGPETKN</sequence>
<evidence type="ECO:0000313" key="4">
    <source>
        <dbReference type="Proteomes" id="UP000030125"/>
    </source>
</evidence>
<keyword evidence="4" id="KW-1185">Reference proteome</keyword>
<dbReference type="AlphaFoldDB" id="A0A099WU96"/>
<dbReference type="EMBL" id="FUWL01000006">
    <property type="protein sequence ID" value="SJZ48989.1"/>
    <property type="molecule type" value="Genomic_DNA"/>
</dbReference>
<evidence type="ECO:0000313" key="2">
    <source>
        <dbReference type="EMBL" id="KGN78573.1"/>
    </source>
</evidence>